<protein>
    <submittedName>
        <fullName evidence="1">Imm10 family immunity protein</fullName>
    </submittedName>
</protein>
<gene>
    <name evidence="1" type="ORF">PIQ37_16855</name>
</gene>
<dbReference type="InterPro" id="IPR028962">
    <property type="entry name" value="Imm10"/>
</dbReference>
<name>A0ABU9LFP6_9XANT</name>
<dbReference type="Pfam" id="PF15588">
    <property type="entry name" value="Imm10"/>
    <property type="match status" value="1"/>
</dbReference>
<reference evidence="1 2" key="1">
    <citation type="journal article" date="2024" name="FEMS Microbiol. Lett.">
        <title>Xanthomonas protegens sp. nov., a novel rice seed-associated bacterium, provides in vivo protection against X. oryzae pv. oryzae, the bacterial leaf blight pathogen.</title>
        <authorList>
            <person name="Rana R."/>
            <person name="Sharma A."/>
            <person name="Madhavan V.N."/>
            <person name="Korpole S."/>
            <person name="Sonti R.V."/>
            <person name="Patel H.K."/>
            <person name="Patil P.B."/>
        </authorList>
    </citation>
    <scope>NUCLEOTIDE SEQUENCE [LARGE SCALE GENOMIC DNA]</scope>
    <source>
        <strain evidence="1 2">PPL118</strain>
    </source>
</reference>
<evidence type="ECO:0000313" key="1">
    <source>
        <dbReference type="EMBL" id="MEL4893094.1"/>
    </source>
</evidence>
<sequence>MSSFVLQASSIAVEHPEGECHLVGFADQVLDTTTYLLLQRAFSFDEQDVALSMDTYHVEWCGQETSGYGGVSQFLLSPGHARITFVPDSPVALAGLGILTIVFQLTPPEYLTLQAALRCIFAGSDCLLVTDA</sequence>
<organism evidence="1 2">
    <name type="scientific">Xanthomonas protegens</name>
    <dbReference type="NCBI Taxonomy" id="3380705"/>
    <lineage>
        <taxon>Bacteria</taxon>
        <taxon>Pseudomonadati</taxon>
        <taxon>Pseudomonadota</taxon>
        <taxon>Gammaproteobacteria</taxon>
        <taxon>Lysobacterales</taxon>
        <taxon>Lysobacteraceae</taxon>
        <taxon>Xanthomonas</taxon>
    </lineage>
</organism>
<accession>A0ABU9LFP6</accession>
<dbReference type="RefSeq" id="WP_342074344.1">
    <property type="nucleotide sequence ID" value="NZ_JAQJCQ010000016.1"/>
</dbReference>
<proteinExistence type="predicted"/>
<comment type="caution">
    <text evidence="1">The sequence shown here is derived from an EMBL/GenBank/DDBJ whole genome shotgun (WGS) entry which is preliminary data.</text>
</comment>
<keyword evidence="2" id="KW-1185">Reference proteome</keyword>
<dbReference type="EMBL" id="JAQJCQ010000016">
    <property type="protein sequence ID" value="MEL4893094.1"/>
    <property type="molecule type" value="Genomic_DNA"/>
</dbReference>
<dbReference type="Proteomes" id="UP001486626">
    <property type="component" value="Unassembled WGS sequence"/>
</dbReference>
<evidence type="ECO:0000313" key="2">
    <source>
        <dbReference type="Proteomes" id="UP001486626"/>
    </source>
</evidence>